<feature type="region of interest" description="Disordered" evidence="1">
    <location>
        <begin position="82"/>
        <end position="107"/>
    </location>
</feature>
<evidence type="ECO:0000256" key="1">
    <source>
        <dbReference type="SAM" id="MobiDB-lite"/>
    </source>
</evidence>
<dbReference type="Proteomes" id="UP000183995">
    <property type="component" value="Unassembled WGS sequence"/>
</dbReference>
<gene>
    <name evidence="2" type="ORF">SAMN02745823_01523</name>
</gene>
<dbReference type="OrthoDB" id="1956262at2"/>
<evidence type="ECO:0000313" key="2">
    <source>
        <dbReference type="EMBL" id="SHH93615.1"/>
    </source>
</evidence>
<dbReference type="EMBL" id="FQXV01000004">
    <property type="protein sequence ID" value="SHH93615.1"/>
    <property type="molecule type" value="Genomic_DNA"/>
</dbReference>
<keyword evidence="3" id="KW-1185">Reference proteome</keyword>
<reference evidence="2 3" key="1">
    <citation type="submission" date="2016-11" db="EMBL/GenBank/DDBJ databases">
        <authorList>
            <person name="Jaros S."/>
            <person name="Januszkiewicz K."/>
            <person name="Wedrychowicz H."/>
        </authorList>
    </citation>
    <scope>NUCLEOTIDE SEQUENCE [LARGE SCALE GENOMIC DNA]</scope>
    <source>
        <strain evidence="2 3">DSM 10068</strain>
    </source>
</reference>
<protein>
    <submittedName>
        <fullName evidence="2">Uncharacterized protein</fullName>
    </submittedName>
</protein>
<accession>A0A1M5X122</accession>
<dbReference type="AlphaFoldDB" id="A0A1M5X122"/>
<dbReference type="RefSeq" id="WP_073077328.1">
    <property type="nucleotide sequence ID" value="NZ_FQXV01000004.1"/>
</dbReference>
<evidence type="ECO:0000313" key="3">
    <source>
        <dbReference type="Proteomes" id="UP000183995"/>
    </source>
</evidence>
<organism evidence="2 3">
    <name type="scientific">Sporobacter termitidis DSM 10068</name>
    <dbReference type="NCBI Taxonomy" id="1123282"/>
    <lineage>
        <taxon>Bacteria</taxon>
        <taxon>Bacillati</taxon>
        <taxon>Bacillota</taxon>
        <taxon>Clostridia</taxon>
        <taxon>Eubacteriales</taxon>
        <taxon>Oscillospiraceae</taxon>
        <taxon>Sporobacter</taxon>
    </lineage>
</organism>
<proteinExistence type="predicted"/>
<name>A0A1M5X122_9FIRM</name>
<sequence length="107" mass="12484">MDIINTQVRHNKYGIGAVIEQADNIITVKFPTESETKRFLYPSIFENYLTFCSEELQTRQMEEISRQKAEYEVAVTQQKAAAEEQRKKELKPAPKRRKKMISSETKA</sequence>
<feature type="compositionally biased region" description="Basic and acidic residues" evidence="1">
    <location>
        <begin position="82"/>
        <end position="92"/>
    </location>
</feature>